<name>A0ACD5Z8T3_AVESA</name>
<dbReference type="Proteomes" id="UP001732700">
    <property type="component" value="Chromosome 6C"/>
</dbReference>
<evidence type="ECO:0000313" key="2">
    <source>
        <dbReference type="Proteomes" id="UP001732700"/>
    </source>
</evidence>
<protein>
    <submittedName>
        <fullName evidence="1">Uncharacterized protein</fullName>
    </submittedName>
</protein>
<dbReference type="EnsemblPlants" id="AVESA.00010b.r2.6CG1148450.1">
    <property type="protein sequence ID" value="AVESA.00010b.r2.6CG1148450.1.CDS"/>
    <property type="gene ID" value="AVESA.00010b.r2.6CG1148450"/>
</dbReference>
<sequence length="354" mass="38415">MANVHNENKVMSTEDFLQTQTELYNLSLAYVKSMALRAAIDLHIPEAIHRRGGSATLSDIAAETGIHGTKVSHLGRLMRMLAVSGVFSMDDDDGTVYYKLTHVSRLLVATLEPMVHVLIDPLAATALFSLEEWFTDEQASALTLFEVAHGCTRQEMTAKKGTSSLFNAGMVADSRIVTDILLNEHGSIFEGVGSLVDIGGGHGGAAAAIAKALPHIKCTVLDLPHVVAGASTETGNVQVVVGDAFQYVPPADVVLLKWVLQLWEDQDATKVLRGCREAIPARGKVIIFDAVVGSACSEDGPTRETPLLFDVFMMRVGGCERDEQQWRKIIFEAGFTNYKISVVLGFRSIIEVYP</sequence>
<keyword evidence="2" id="KW-1185">Reference proteome</keyword>
<accession>A0ACD5Z8T3</accession>
<organism evidence="1 2">
    <name type="scientific">Avena sativa</name>
    <name type="common">Oat</name>
    <dbReference type="NCBI Taxonomy" id="4498"/>
    <lineage>
        <taxon>Eukaryota</taxon>
        <taxon>Viridiplantae</taxon>
        <taxon>Streptophyta</taxon>
        <taxon>Embryophyta</taxon>
        <taxon>Tracheophyta</taxon>
        <taxon>Spermatophyta</taxon>
        <taxon>Magnoliopsida</taxon>
        <taxon>Liliopsida</taxon>
        <taxon>Poales</taxon>
        <taxon>Poaceae</taxon>
        <taxon>BOP clade</taxon>
        <taxon>Pooideae</taxon>
        <taxon>Poodae</taxon>
        <taxon>Poeae</taxon>
        <taxon>Poeae Chloroplast Group 1 (Aveneae type)</taxon>
        <taxon>Aveninae</taxon>
        <taxon>Avena</taxon>
    </lineage>
</organism>
<evidence type="ECO:0000313" key="1">
    <source>
        <dbReference type="EnsemblPlants" id="AVESA.00010b.r2.6CG1148450.1.CDS"/>
    </source>
</evidence>
<reference evidence="1" key="1">
    <citation type="submission" date="2021-05" db="EMBL/GenBank/DDBJ databases">
        <authorList>
            <person name="Scholz U."/>
            <person name="Mascher M."/>
            <person name="Fiebig A."/>
        </authorList>
    </citation>
    <scope>NUCLEOTIDE SEQUENCE [LARGE SCALE GENOMIC DNA]</scope>
</reference>
<proteinExistence type="predicted"/>
<reference evidence="1" key="2">
    <citation type="submission" date="2025-09" db="UniProtKB">
        <authorList>
            <consortium name="EnsemblPlants"/>
        </authorList>
    </citation>
    <scope>IDENTIFICATION</scope>
</reference>